<dbReference type="PANTHER" id="PTHR43316:SF8">
    <property type="entry name" value="HAD FAMILY HYDROLASE"/>
    <property type="match status" value="1"/>
</dbReference>
<dbReference type="GO" id="GO:0016787">
    <property type="term" value="F:hydrolase activity"/>
    <property type="evidence" value="ECO:0007669"/>
    <property type="project" value="UniProtKB-KW"/>
</dbReference>
<organism evidence="2 3">
    <name type="scientific">Azospirillum palustre</name>
    <dbReference type="NCBI Taxonomy" id="2044885"/>
    <lineage>
        <taxon>Bacteria</taxon>
        <taxon>Pseudomonadati</taxon>
        <taxon>Pseudomonadota</taxon>
        <taxon>Alphaproteobacteria</taxon>
        <taxon>Rhodospirillales</taxon>
        <taxon>Azospirillaceae</taxon>
        <taxon>Azospirillum</taxon>
    </lineage>
</organism>
<dbReference type="CDD" id="cd07515">
    <property type="entry name" value="HAD-like"/>
    <property type="match status" value="1"/>
</dbReference>
<dbReference type="InterPro" id="IPR051540">
    <property type="entry name" value="S-2-haloacid_dehalogenase"/>
</dbReference>
<dbReference type="InterPro" id="IPR023214">
    <property type="entry name" value="HAD_sf"/>
</dbReference>
<keyword evidence="3" id="KW-1185">Reference proteome</keyword>
<dbReference type="AlphaFoldDB" id="A0A2B8BB26"/>
<comment type="caution">
    <text evidence="2">The sequence shown here is derived from an EMBL/GenBank/DDBJ whole genome shotgun (WGS) entry which is preliminary data.</text>
</comment>
<dbReference type="OrthoDB" id="6101375at2"/>
<keyword evidence="1" id="KW-0378">Hydrolase</keyword>
<dbReference type="SFLD" id="SFLDG01129">
    <property type="entry name" value="C1.5:_HAD__Beta-PGM__Phosphata"/>
    <property type="match status" value="1"/>
</dbReference>
<dbReference type="Pfam" id="PF00702">
    <property type="entry name" value="Hydrolase"/>
    <property type="match status" value="1"/>
</dbReference>
<dbReference type="SUPFAM" id="SSF56784">
    <property type="entry name" value="HAD-like"/>
    <property type="match status" value="1"/>
</dbReference>
<evidence type="ECO:0000256" key="1">
    <source>
        <dbReference type="ARBA" id="ARBA00022801"/>
    </source>
</evidence>
<accession>A0A2B8BB26</accession>
<dbReference type="Proteomes" id="UP000225379">
    <property type="component" value="Unassembled WGS sequence"/>
</dbReference>
<dbReference type="Gene3D" id="1.10.150.240">
    <property type="entry name" value="Putative phosphatase, domain 2"/>
    <property type="match status" value="1"/>
</dbReference>
<dbReference type="RefSeq" id="WP_098740468.1">
    <property type="nucleotide sequence ID" value="NZ_PDKW01000043.1"/>
</dbReference>
<name>A0A2B8BB26_9PROT</name>
<evidence type="ECO:0000313" key="3">
    <source>
        <dbReference type="Proteomes" id="UP000225379"/>
    </source>
</evidence>
<sequence length="242" mass="26828">MSSIPGTAGTPAGQQFETIGFDGDDTLWHNESLFSMTQDRFRALLAHAADPTDLDRRLLEAERANLSVYGYGIKGFVLSMIETAIAVTDGHVPARDLQSLIDFGKAMLEHPVELLPGVKEVVETLAGRRHRLVLITKGDLFDQESKIARSGLSDLFHAVEIVSEKDPATYRRVMDRHGIDPARFLMVGNSVRSDILPVLATGAHAVHIPYAITWAHEEAEVPDEHYRRLESVRDLPALLANW</sequence>
<dbReference type="Gene3D" id="3.40.50.1000">
    <property type="entry name" value="HAD superfamily/HAD-like"/>
    <property type="match status" value="1"/>
</dbReference>
<gene>
    <name evidence="2" type="ORF">CRT60_32130</name>
</gene>
<evidence type="ECO:0000313" key="2">
    <source>
        <dbReference type="EMBL" id="PGH54437.1"/>
    </source>
</evidence>
<dbReference type="EMBL" id="PDKW01000043">
    <property type="protein sequence ID" value="PGH54437.1"/>
    <property type="molecule type" value="Genomic_DNA"/>
</dbReference>
<dbReference type="InterPro" id="IPR023198">
    <property type="entry name" value="PGP-like_dom2"/>
</dbReference>
<dbReference type="PANTHER" id="PTHR43316">
    <property type="entry name" value="HYDROLASE, HALOACID DELAHOGENASE-RELATED"/>
    <property type="match status" value="1"/>
</dbReference>
<reference evidence="3" key="1">
    <citation type="submission" date="2017-10" db="EMBL/GenBank/DDBJ databases">
        <authorList>
            <person name="Kravchenko I.K."/>
            <person name="Grouzdev D.S."/>
        </authorList>
    </citation>
    <scope>NUCLEOTIDE SEQUENCE [LARGE SCALE GENOMIC DNA]</scope>
    <source>
        <strain evidence="3">B2</strain>
    </source>
</reference>
<dbReference type="SFLD" id="SFLDS00003">
    <property type="entry name" value="Haloacid_Dehalogenase"/>
    <property type="match status" value="1"/>
</dbReference>
<protein>
    <submittedName>
        <fullName evidence="2">Haloacid dehalogenase</fullName>
    </submittedName>
</protein>
<proteinExistence type="predicted"/>
<dbReference type="InterPro" id="IPR036412">
    <property type="entry name" value="HAD-like_sf"/>
</dbReference>